<dbReference type="PROSITE" id="PS50262">
    <property type="entry name" value="G_PROTEIN_RECEP_F1_2"/>
    <property type="match status" value="1"/>
</dbReference>
<gene>
    <name evidence="7" type="ORF">CUNI_LOCUS13185</name>
</gene>
<dbReference type="Proteomes" id="UP000678393">
    <property type="component" value="Unassembled WGS sequence"/>
</dbReference>
<dbReference type="OrthoDB" id="5864054at2759"/>
<feature type="transmembrane region" description="Helical" evidence="5">
    <location>
        <begin position="79"/>
        <end position="103"/>
    </location>
</feature>
<dbReference type="EMBL" id="CAJHNH020002751">
    <property type="protein sequence ID" value="CAG5127627.1"/>
    <property type="molecule type" value="Genomic_DNA"/>
</dbReference>
<dbReference type="GO" id="GO:0008528">
    <property type="term" value="F:G protein-coupled peptide receptor activity"/>
    <property type="evidence" value="ECO:0007669"/>
    <property type="project" value="InterPro"/>
</dbReference>
<evidence type="ECO:0000256" key="5">
    <source>
        <dbReference type="SAM" id="Phobius"/>
    </source>
</evidence>
<evidence type="ECO:0000313" key="8">
    <source>
        <dbReference type="Proteomes" id="UP000678393"/>
    </source>
</evidence>
<dbReference type="InterPro" id="IPR019427">
    <property type="entry name" value="7TM_GPCR_serpentine_rcpt_Srw"/>
</dbReference>
<proteinExistence type="predicted"/>
<dbReference type="Gene3D" id="1.20.1070.10">
    <property type="entry name" value="Rhodopsin 7-helix transmembrane proteins"/>
    <property type="match status" value="1"/>
</dbReference>
<keyword evidence="3 5" id="KW-1133">Transmembrane helix</keyword>
<dbReference type="InterPro" id="IPR053219">
    <property type="entry name" value="GPCR_Dmsr-1"/>
</dbReference>
<reference evidence="7" key="1">
    <citation type="submission" date="2021-04" db="EMBL/GenBank/DDBJ databases">
        <authorList>
            <consortium name="Molecular Ecology Group"/>
        </authorList>
    </citation>
    <scope>NUCLEOTIDE SEQUENCE</scope>
</reference>
<dbReference type="GO" id="GO:0005886">
    <property type="term" value="C:plasma membrane"/>
    <property type="evidence" value="ECO:0007669"/>
    <property type="project" value="TreeGrafter"/>
</dbReference>
<dbReference type="CDD" id="cd14978">
    <property type="entry name" value="7tmA_FMRFamide_R-like"/>
    <property type="match status" value="1"/>
</dbReference>
<feature type="transmembrane region" description="Helical" evidence="5">
    <location>
        <begin position="328"/>
        <end position="346"/>
    </location>
</feature>
<evidence type="ECO:0000313" key="7">
    <source>
        <dbReference type="EMBL" id="CAG5127627.1"/>
    </source>
</evidence>
<feature type="transmembrane region" description="Helical" evidence="5">
    <location>
        <begin position="45"/>
        <end position="67"/>
    </location>
</feature>
<accession>A0A8S3ZDF5</accession>
<sequence length="392" mass="44912">MIICCAFLRYLEKNVRCLSQDGMTMSNKSMTNDDLSSFSDWYAQYHGYVSLCVCLGGIVTNTFNVTVLTRQHMRTPVNLILTGLAVSDIITMLSYLPFSIHFYCVYPSNMSSPEKNSKLWMTFFVFHINLTLVTHTISIWLCVVLAIVRYHHIRSPTRVISVRIKRITQAKYMVIGTYIISILVMIPNYLTNELKQQVWSEDPRANKTIYVLENLRLGSNDTNPLVLTNVWMYAILAKIVPCFLISVFGSLLLHQMRSKINQRKDFLKVSVSNNNKLLEHSRTTMMLVTVIVLFLITELPQGILIILSACKAGFFLSVYMPLGDVMDIGALVNNAINFVLYCSMSAKFRQTFINLYCSYARNCKHDHEENGYVLREDKADSFSNNNDLENEL</sequence>
<evidence type="ECO:0000256" key="2">
    <source>
        <dbReference type="ARBA" id="ARBA00022692"/>
    </source>
</evidence>
<organism evidence="7 8">
    <name type="scientific">Candidula unifasciata</name>
    <dbReference type="NCBI Taxonomy" id="100452"/>
    <lineage>
        <taxon>Eukaryota</taxon>
        <taxon>Metazoa</taxon>
        <taxon>Spiralia</taxon>
        <taxon>Lophotrochozoa</taxon>
        <taxon>Mollusca</taxon>
        <taxon>Gastropoda</taxon>
        <taxon>Heterobranchia</taxon>
        <taxon>Euthyneura</taxon>
        <taxon>Panpulmonata</taxon>
        <taxon>Eupulmonata</taxon>
        <taxon>Stylommatophora</taxon>
        <taxon>Helicina</taxon>
        <taxon>Helicoidea</taxon>
        <taxon>Geomitridae</taxon>
        <taxon>Candidula</taxon>
    </lineage>
</organism>
<dbReference type="SUPFAM" id="SSF81321">
    <property type="entry name" value="Family A G protein-coupled receptor-like"/>
    <property type="match status" value="1"/>
</dbReference>
<evidence type="ECO:0000259" key="6">
    <source>
        <dbReference type="PROSITE" id="PS50262"/>
    </source>
</evidence>
<evidence type="ECO:0000256" key="4">
    <source>
        <dbReference type="ARBA" id="ARBA00023136"/>
    </source>
</evidence>
<comment type="caution">
    <text evidence="7">The sequence shown here is derived from an EMBL/GenBank/DDBJ whole genome shotgun (WGS) entry which is preliminary data.</text>
</comment>
<feature type="transmembrane region" description="Helical" evidence="5">
    <location>
        <begin position="285"/>
        <end position="308"/>
    </location>
</feature>
<dbReference type="InterPro" id="IPR017452">
    <property type="entry name" value="GPCR_Rhodpsn_7TM"/>
</dbReference>
<feature type="transmembrane region" description="Helical" evidence="5">
    <location>
        <begin position="123"/>
        <end position="148"/>
    </location>
</feature>
<protein>
    <recommendedName>
        <fullName evidence="6">G-protein coupled receptors family 1 profile domain-containing protein</fullName>
    </recommendedName>
</protein>
<dbReference type="InterPro" id="IPR000276">
    <property type="entry name" value="GPCR_Rhodpsn"/>
</dbReference>
<feature type="transmembrane region" description="Helical" evidence="5">
    <location>
        <begin position="169"/>
        <end position="190"/>
    </location>
</feature>
<keyword evidence="8" id="KW-1185">Reference proteome</keyword>
<evidence type="ECO:0000256" key="1">
    <source>
        <dbReference type="ARBA" id="ARBA00004370"/>
    </source>
</evidence>
<keyword evidence="4 5" id="KW-0472">Membrane</keyword>
<feature type="domain" description="G-protein coupled receptors family 1 profile" evidence="6">
    <location>
        <begin position="60"/>
        <end position="341"/>
    </location>
</feature>
<dbReference type="PANTHER" id="PTHR46273">
    <property type="entry name" value="MYOSUPPRESSIN RECEPTOR 1, ISOFORM B-RELATED"/>
    <property type="match status" value="1"/>
</dbReference>
<dbReference type="PRINTS" id="PR00237">
    <property type="entry name" value="GPCRRHODOPSN"/>
</dbReference>
<feature type="transmembrane region" description="Helical" evidence="5">
    <location>
        <begin position="230"/>
        <end position="253"/>
    </location>
</feature>
<keyword evidence="2 5" id="KW-0812">Transmembrane</keyword>
<evidence type="ECO:0000256" key="3">
    <source>
        <dbReference type="ARBA" id="ARBA00022989"/>
    </source>
</evidence>
<dbReference type="PANTHER" id="PTHR46273:SF4">
    <property type="entry name" value="AT19640P"/>
    <property type="match status" value="1"/>
</dbReference>
<name>A0A8S3ZDF5_9EUPU</name>
<comment type="subcellular location">
    <subcellularLocation>
        <location evidence="1">Membrane</location>
    </subcellularLocation>
</comment>
<dbReference type="Pfam" id="PF10324">
    <property type="entry name" value="7TM_GPCR_Srw"/>
    <property type="match status" value="1"/>
</dbReference>
<dbReference type="AlphaFoldDB" id="A0A8S3ZDF5"/>